<keyword evidence="4 6" id="KW-1133">Transmembrane helix</keyword>
<keyword evidence="3 6" id="KW-0812">Transmembrane</keyword>
<reference evidence="7 8" key="1">
    <citation type="submission" date="2016-08" db="EMBL/GenBank/DDBJ databases">
        <title>Novel Firmicutes and Novel Genomes.</title>
        <authorList>
            <person name="Poppleton D.I."/>
            <person name="Gribaldo S."/>
        </authorList>
    </citation>
    <scope>NUCLEOTIDE SEQUENCE [LARGE SCALE GENOMIC DNA]</scope>
    <source>
        <strain evidence="7 8">CTT3</strain>
    </source>
</reference>
<gene>
    <name evidence="7" type="ORF">BET03_10620</name>
</gene>
<dbReference type="AlphaFoldDB" id="A0A419T4W1"/>
<dbReference type="PANTHER" id="PTHR35791">
    <property type="entry name" value="UPF0754 MEMBRANE PROTEIN YHEB"/>
    <property type="match status" value="1"/>
</dbReference>
<evidence type="ECO:0000313" key="8">
    <source>
        <dbReference type="Proteomes" id="UP000284177"/>
    </source>
</evidence>
<comment type="subcellular location">
    <subcellularLocation>
        <location evidence="1">Endomembrane system</location>
    </subcellularLocation>
</comment>
<evidence type="ECO:0000256" key="4">
    <source>
        <dbReference type="ARBA" id="ARBA00022989"/>
    </source>
</evidence>
<evidence type="ECO:0000256" key="3">
    <source>
        <dbReference type="ARBA" id="ARBA00022692"/>
    </source>
</evidence>
<organism evidence="7 8">
    <name type="scientific">Thermohalobacter berrensis</name>
    <dbReference type="NCBI Taxonomy" id="99594"/>
    <lineage>
        <taxon>Bacteria</taxon>
        <taxon>Bacillati</taxon>
        <taxon>Bacillota</taxon>
        <taxon>Tissierellia</taxon>
        <taxon>Tissierellales</taxon>
        <taxon>Thermohalobacteraceae</taxon>
        <taxon>Thermohalobacter</taxon>
    </lineage>
</organism>
<accession>A0A419T4W1</accession>
<protein>
    <recommendedName>
        <fullName evidence="9">DUF445 domain-containing protein</fullName>
    </recommendedName>
</protein>
<dbReference type="GO" id="GO:0012505">
    <property type="term" value="C:endomembrane system"/>
    <property type="evidence" value="ECO:0007669"/>
    <property type="project" value="UniProtKB-SubCell"/>
</dbReference>
<comment type="similarity">
    <text evidence="2">Belongs to the UPF0754 family.</text>
</comment>
<evidence type="ECO:0000256" key="2">
    <source>
        <dbReference type="ARBA" id="ARBA00008053"/>
    </source>
</evidence>
<feature type="transmembrane region" description="Helical" evidence="6">
    <location>
        <begin position="173"/>
        <end position="192"/>
    </location>
</feature>
<evidence type="ECO:0000256" key="1">
    <source>
        <dbReference type="ARBA" id="ARBA00004308"/>
    </source>
</evidence>
<sequence length="193" mass="21897">MLAIIGALIGWFTNIIAIKLIFRPIEPIVIPILNLKVQGLIPKRREEIAKSIGEVIEEELISIEEIIDKVIEKENLSDIVFVIKRKINEVLKDRLPAIIPTTFKNIIYSYVDDLVDKEGEKILKDLAEKMVHKATTKVRLSNLVEEKINSFELERIEKIVLSVAKKELKHIEVLGGILGFLIGTIQGILVILF</sequence>
<dbReference type="PANTHER" id="PTHR35791:SF1">
    <property type="entry name" value="UPF0754 MEMBRANE PROTEIN YHEB"/>
    <property type="match status" value="1"/>
</dbReference>
<dbReference type="InterPro" id="IPR007383">
    <property type="entry name" value="DUF445"/>
</dbReference>
<evidence type="ECO:0000256" key="6">
    <source>
        <dbReference type="SAM" id="Phobius"/>
    </source>
</evidence>
<proteinExistence type="inferred from homology"/>
<dbReference type="EMBL" id="MCIB01000010">
    <property type="protein sequence ID" value="RKD32587.1"/>
    <property type="molecule type" value="Genomic_DNA"/>
</dbReference>
<keyword evidence="5 6" id="KW-0472">Membrane</keyword>
<comment type="caution">
    <text evidence="7">The sequence shown here is derived from an EMBL/GenBank/DDBJ whole genome shotgun (WGS) entry which is preliminary data.</text>
</comment>
<keyword evidence="8" id="KW-1185">Reference proteome</keyword>
<evidence type="ECO:0008006" key="9">
    <source>
        <dbReference type="Google" id="ProtNLM"/>
    </source>
</evidence>
<name>A0A419T4W1_9FIRM</name>
<evidence type="ECO:0000256" key="5">
    <source>
        <dbReference type="ARBA" id="ARBA00023136"/>
    </source>
</evidence>
<evidence type="ECO:0000313" key="7">
    <source>
        <dbReference type="EMBL" id="RKD32587.1"/>
    </source>
</evidence>
<dbReference type="Proteomes" id="UP000284177">
    <property type="component" value="Unassembled WGS sequence"/>
</dbReference>
<dbReference type="Pfam" id="PF04286">
    <property type="entry name" value="DUF445"/>
    <property type="match status" value="1"/>
</dbReference>